<dbReference type="InterPro" id="IPR038607">
    <property type="entry name" value="PhoD-like_sf"/>
</dbReference>
<sequence>MKKEKIFTKLSRRSFIRNSVVAAAGVTLLPGALASCSDDDSGGENFTPEGDFGFFEGVASFDPTQQKVVLWTRYTPATNEPTKPSILLDVAKTNDFKDLVVSESVVVDMESDNTVYVDVDKLTSNTQYYYRFRHEKTGAVSVVGETKTLPAPGEVSEVKLAVVSCSNFQAGLFNVYGAVAESNADIVVHLGDYIYEYASGGYGSNETTAALNRQHKPAGEIVSLEDYRARYRQYRGDEQLQKAHQLKPFICVWDDHEIANDAYTDGAENHQPDTEGNFVDRKAHALQAWHEYLPARVSNQTEIYRNFEIADIVNLIMLDTRIVGRNRQLNYVDYLSEAGLNSAAFVADWQNPQRTLLGTKQRDWLSGSLAGSSAKWQVLGNQVLMAKIFIPAELLLLTAQIASGAVTPELFQQYNALVTELVQIKVRLMQGDPSLTEAEKARVQTVLPYNLDSWDGYPVEREMVFASAAGKKLISLAGDTHNAWYSQLSDSDGNKVGAEFAAASVSSPGFEAIFGDNAEVVAGFQLAYPILVNDLDYVDAARRGYVMATFSNNSAKADWQFVTTLATKNTKTDSGKVATES</sequence>
<evidence type="ECO:0000259" key="2">
    <source>
        <dbReference type="Pfam" id="PF09423"/>
    </source>
</evidence>
<protein>
    <submittedName>
        <fullName evidence="4">Alkaline phosphatase D family protein</fullName>
    </submittedName>
</protein>
<dbReference type="Gene3D" id="2.60.40.380">
    <property type="entry name" value="Purple acid phosphatase-like, N-terminal"/>
    <property type="match status" value="1"/>
</dbReference>
<dbReference type="SUPFAM" id="SSF56300">
    <property type="entry name" value="Metallo-dependent phosphatases"/>
    <property type="match status" value="1"/>
</dbReference>
<evidence type="ECO:0000259" key="3">
    <source>
        <dbReference type="Pfam" id="PF16655"/>
    </source>
</evidence>
<dbReference type="PROSITE" id="PS51318">
    <property type="entry name" value="TAT"/>
    <property type="match status" value="1"/>
</dbReference>
<gene>
    <name evidence="4" type="ORF">KK062_02935</name>
</gene>
<evidence type="ECO:0000313" key="5">
    <source>
        <dbReference type="Proteomes" id="UP001319080"/>
    </source>
</evidence>
<dbReference type="RefSeq" id="WP_254082733.1">
    <property type="nucleotide sequence ID" value="NZ_JAHESE010000001.1"/>
</dbReference>
<reference evidence="4 5" key="1">
    <citation type="submission" date="2021-05" db="EMBL/GenBank/DDBJ databases">
        <title>A Polyphasic approach of four new species of the genus Ohtaekwangia: Ohtaekwangia histidinii sp. nov., Ohtaekwangia cretensis sp. nov., Ohtaekwangia indiensis sp. nov., Ohtaekwangia reichenbachii sp. nov. from diverse environment.</title>
        <authorList>
            <person name="Octaviana S."/>
        </authorList>
    </citation>
    <scope>NUCLEOTIDE SEQUENCE [LARGE SCALE GENOMIC DNA]</scope>
    <source>
        <strain evidence="4 5">PWU5</strain>
    </source>
</reference>
<dbReference type="PANTHER" id="PTHR43606">
    <property type="entry name" value="PHOSPHATASE, PUTATIVE (AFU_ORTHOLOGUE AFUA_6G08710)-RELATED"/>
    <property type="match status" value="1"/>
</dbReference>
<feature type="chain" id="PRO_5043020989" evidence="1">
    <location>
        <begin position="35"/>
        <end position="581"/>
    </location>
</feature>
<evidence type="ECO:0000256" key="1">
    <source>
        <dbReference type="SAM" id="SignalP"/>
    </source>
</evidence>
<keyword evidence="5" id="KW-1185">Reference proteome</keyword>
<keyword evidence="1" id="KW-0732">Signal</keyword>
<feature type="domain" description="PhoD-like phosphatase metallophosphatase" evidence="2">
    <location>
        <begin position="160"/>
        <end position="559"/>
    </location>
</feature>
<comment type="caution">
    <text evidence="4">The sequence shown here is derived from an EMBL/GenBank/DDBJ whole genome shotgun (WGS) entry which is preliminary data.</text>
</comment>
<dbReference type="PANTHER" id="PTHR43606:SF2">
    <property type="entry name" value="ALKALINE PHOSPHATASE FAMILY PROTEIN (AFU_ORTHOLOGUE AFUA_5G03860)"/>
    <property type="match status" value="1"/>
</dbReference>
<dbReference type="InterPro" id="IPR052900">
    <property type="entry name" value="Phospholipid_Metab_Enz"/>
</dbReference>
<accession>A0AAP2GSE6</accession>
<dbReference type="Pfam" id="PF16655">
    <property type="entry name" value="PhoD_N"/>
    <property type="match status" value="1"/>
</dbReference>
<name>A0AAP2GSE6_9BACT</name>
<dbReference type="InterPro" id="IPR018946">
    <property type="entry name" value="PhoD-like_MPP"/>
</dbReference>
<dbReference type="Proteomes" id="UP001319080">
    <property type="component" value="Unassembled WGS sequence"/>
</dbReference>
<dbReference type="InterPro" id="IPR032093">
    <property type="entry name" value="PhoD_N"/>
</dbReference>
<proteinExistence type="predicted"/>
<dbReference type="InterPro" id="IPR029052">
    <property type="entry name" value="Metallo-depent_PP-like"/>
</dbReference>
<organism evidence="4 5">
    <name type="scientific">Dawidia cretensis</name>
    <dbReference type="NCBI Taxonomy" id="2782350"/>
    <lineage>
        <taxon>Bacteria</taxon>
        <taxon>Pseudomonadati</taxon>
        <taxon>Bacteroidota</taxon>
        <taxon>Cytophagia</taxon>
        <taxon>Cytophagales</taxon>
        <taxon>Chryseotaleaceae</taxon>
        <taxon>Dawidia</taxon>
    </lineage>
</organism>
<dbReference type="EMBL" id="JAHESE010000001">
    <property type="protein sequence ID" value="MBT1707158.1"/>
    <property type="molecule type" value="Genomic_DNA"/>
</dbReference>
<feature type="domain" description="Phospholipase D N-terminal" evidence="3">
    <location>
        <begin position="57"/>
        <end position="148"/>
    </location>
</feature>
<dbReference type="AlphaFoldDB" id="A0AAP2GSE6"/>
<evidence type="ECO:0000313" key="4">
    <source>
        <dbReference type="EMBL" id="MBT1707158.1"/>
    </source>
</evidence>
<dbReference type="InterPro" id="IPR006311">
    <property type="entry name" value="TAT_signal"/>
</dbReference>
<dbReference type="Pfam" id="PF09423">
    <property type="entry name" value="PhoD"/>
    <property type="match status" value="1"/>
</dbReference>
<dbReference type="Gene3D" id="3.60.21.70">
    <property type="entry name" value="PhoD-like phosphatase"/>
    <property type="match status" value="1"/>
</dbReference>
<feature type="signal peptide" evidence="1">
    <location>
        <begin position="1"/>
        <end position="34"/>
    </location>
</feature>
<dbReference type="CDD" id="cd07389">
    <property type="entry name" value="MPP_PhoD"/>
    <property type="match status" value="1"/>
</dbReference>